<dbReference type="PANTHER" id="PTHR24015:SF1700">
    <property type="entry name" value="OS03G0844000 PROTEIN"/>
    <property type="match status" value="1"/>
</dbReference>
<name>A0A9R0W358_TRITD</name>
<dbReference type="Pfam" id="PF20431">
    <property type="entry name" value="E_motif"/>
    <property type="match status" value="1"/>
</dbReference>
<dbReference type="InterPro" id="IPR011990">
    <property type="entry name" value="TPR-like_helical_dom_sf"/>
</dbReference>
<feature type="repeat" description="PPR" evidence="3">
    <location>
        <begin position="172"/>
        <end position="206"/>
    </location>
</feature>
<dbReference type="PROSITE" id="PS51375">
    <property type="entry name" value="PPR"/>
    <property type="match status" value="3"/>
</dbReference>
<protein>
    <recommendedName>
        <fullName evidence="6">Pentatricopeptide repeat-containing protein</fullName>
    </recommendedName>
</protein>
<dbReference type="PROSITE" id="PS51257">
    <property type="entry name" value="PROKAR_LIPOPROTEIN"/>
    <property type="match status" value="1"/>
</dbReference>
<dbReference type="InterPro" id="IPR046960">
    <property type="entry name" value="PPR_At4g14850-like_plant"/>
</dbReference>
<dbReference type="InterPro" id="IPR002885">
    <property type="entry name" value="PPR_rpt"/>
</dbReference>
<proteinExistence type="predicted"/>
<dbReference type="PANTHER" id="PTHR24015">
    <property type="entry name" value="OS07G0578800 PROTEIN-RELATED"/>
    <property type="match status" value="1"/>
</dbReference>
<dbReference type="Gene3D" id="1.25.40.10">
    <property type="entry name" value="Tetratricopeptide repeat domain"/>
    <property type="match status" value="4"/>
</dbReference>
<dbReference type="FunFam" id="1.25.40.10:FF:000738">
    <property type="entry name" value="Pentatricopeptide repeat-containing protein chloroplastic"/>
    <property type="match status" value="1"/>
</dbReference>
<dbReference type="GO" id="GO:0003723">
    <property type="term" value="F:RNA binding"/>
    <property type="evidence" value="ECO:0007669"/>
    <property type="project" value="InterPro"/>
</dbReference>
<evidence type="ECO:0000256" key="1">
    <source>
        <dbReference type="ARBA" id="ARBA00022737"/>
    </source>
</evidence>
<evidence type="ECO:0000313" key="5">
    <source>
        <dbReference type="Proteomes" id="UP000324705"/>
    </source>
</evidence>
<reference evidence="4 5" key="1">
    <citation type="submission" date="2017-09" db="EMBL/GenBank/DDBJ databases">
        <authorList>
            <consortium name="International Durum Wheat Genome Sequencing Consortium (IDWGSC)"/>
            <person name="Milanesi L."/>
        </authorList>
    </citation>
    <scope>NUCLEOTIDE SEQUENCE [LARGE SCALE GENOMIC DNA]</scope>
    <source>
        <strain evidence="5">cv. Svevo</strain>
    </source>
</reference>
<dbReference type="FunFam" id="1.25.40.10:FF:000285">
    <property type="entry name" value="Pentatricopeptide repeat-containing protein, chloroplastic"/>
    <property type="match status" value="1"/>
</dbReference>
<keyword evidence="5" id="KW-1185">Reference proteome</keyword>
<feature type="repeat" description="PPR" evidence="3">
    <location>
        <begin position="73"/>
        <end position="107"/>
    </location>
</feature>
<keyword evidence="2" id="KW-0809">Transit peptide</keyword>
<dbReference type="FunFam" id="1.25.40.10:FF:000343">
    <property type="entry name" value="Pentatricopeptide repeat-containing protein At3g58590"/>
    <property type="match status" value="1"/>
</dbReference>
<dbReference type="Proteomes" id="UP000324705">
    <property type="component" value="Chromosome 4A"/>
</dbReference>
<keyword evidence="1" id="KW-0677">Repeat</keyword>
<dbReference type="Pfam" id="PF01535">
    <property type="entry name" value="PPR"/>
    <property type="match status" value="2"/>
</dbReference>
<evidence type="ECO:0000313" key="4">
    <source>
        <dbReference type="EMBL" id="VAH97006.1"/>
    </source>
</evidence>
<organism evidence="4 5">
    <name type="scientific">Triticum turgidum subsp. durum</name>
    <name type="common">Durum wheat</name>
    <name type="synonym">Triticum durum</name>
    <dbReference type="NCBI Taxonomy" id="4567"/>
    <lineage>
        <taxon>Eukaryota</taxon>
        <taxon>Viridiplantae</taxon>
        <taxon>Streptophyta</taxon>
        <taxon>Embryophyta</taxon>
        <taxon>Tracheophyta</taxon>
        <taxon>Spermatophyta</taxon>
        <taxon>Magnoliopsida</taxon>
        <taxon>Liliopsida</taxon>
        <taxon>Poales</taxon>
        <taxon>Poaceae</taxon>
        <taxon>BOP clade</taxon>
        <taxon>Pooideae</taxon>
        <taxon>Triticodae</taxon>
        <taxon>Triticeae</taxon>
        <taxon>Triticinae</taxon>
        <taxon>Triticum</taxon>
    </lineage>
</organism>
<evidence type="ECO:0000256" key="3">
    <source>
        <dbReference type="PROSITE-ProRule" id="PRU00708"/>
    </source>
</evidence>
<dbReference type="GO" id="GO:0009451">
    <property type="term" value="P:RNA modification"/>
    <property type="evidence" value="ECO:0007669"/>
    <property type="project" value="InterPro"/>
</dbReference>
<dbReference type="AlphaFoldDB" id="A0A9R0W358"/>
<evidence type="ECO:0000256" key="2">
    <source>
        <dbReference type="ARBA" id="ARBA00022946"/>
    </source>
</evidence>
<dbReference type="Gramene" id="TRITD4Av1G215840.1">
    <property type="protein sequence ID" value="TRITD4Av1G215840.1"/>
    <property type="gene ID" value="TRITD4Av1G215840"/>
</dbReference>
<dbReference type="NCBIfam" id="TIGR00756">
    <property type="entry name" value="PPR"/>
    <property type="match status" value="4"/>
</dbReference>
<dbReference type="Pfam" id="PF13041">
    <property type="entry name" value="PPR_2"/>
    <property type="match status" value="3"/>
</dbReference>
<evidence type="ECO:0008006" key="6">
    <source>
        <dbReference type="Google" id="ProtNLM"/>
    </source>
</evidence>
<dbReference type="EMBL" id="LT934117">
    <property type="protein sequence ID" value="VAH97006.1"/>
    <property type="molecule type" value="Genomic_DNA"/>
</dbReference>
<sequence length="509" mass="55697">MERGVEPNEHTVTSILAAACCPLVLGVQIHGYMIKAMGSSQSVYAWSALIDFYSRNGELDMAKTVFDSLQCKNVVTWCTMMQLHIRDGRPEDALQLFDEMISEGIVDPNEFAFSIALGACESIALGSQLHSLAIKRDLASDLRVSNALLSMYGRSGLVEELEAVLRGIEDPDIVSWTAAISAYFQNGHGEKAIALLSQMHSQGLMPNDYAFSSVLSSCADLALLDQGSQFHCLALKLGCDMKICTGNALINMYSKCGQIVPARLVFNVMDHRDVTSWNSLIHGYAQHGEVDMALKAFSEMCSIGGEPNESTLLGILAACNHAGMVDEGVAFFRSAMAGRYGAFLTPSHYACAVDMLGRSGRFDDALCLIEEMPFEPDVLVWKTMLASCRLHGNLETGRLAAEKLVELSGQDSASYVLMSGIHAMHGEWRDADMVRRRMDEAGVKKEAGISWVEVRNEVHAFVAQDASHPDSPSIYRMLWELSNAIFRCEKSSAKLIKTPFSVTSTIAML</sequence>
<accession>A0A9R0W358</accession>
<feature type="repeat" description="PPR" evidence="3">
    <location>
        <begin position="273"/>
        <end position="307"/>
    </location>
</feature>
<gene>
    <name evidence="4" type="ORF">TRITD_4Av1G215840</name>
</gene>
<dbReference type="InterPro" id="IPR046848">
    <property type="entry name" value="E_motif"/>
</dbReference>
<dbReference type="FunFam" id="1.25.40.10:FF:000031">
    <property type="entry name" value="Pentatricopeptide repeat-containing protein mitochondrial"/>
    <property type="match status" value="1"/>
</dbReference>